<feature type="compositionally biased region" description="Acidic residues" evidence="2">
    <location>
        <begin position="79"/>
        <end position="88"/>
    </location>
</feature>
<feature type="compositionally biased region" description="Acidic residues" evidence="2">
    <location>
        <begin position="62"/>
        <end position="72"/>
    </location>
</feature>
<dbReference type="Proteomes" id="UP000612055">
    <property type="component" value="Unassembled WGS sequence"/>
</dbReference>
<dbReference type="CDD" id="cd18004">
    <property type="entry name" value="DEXHc_RAD54"/>
    <property type="match status" value="1"/>
</dbReference>
<organism evidence="5 6">
    <name type="scientific">Edaphochlamys debaryana</name>
    <dbReference type="NCBI Taxonomy" id="47281"/>
    <lineage>
        <taxon>Eukaryota</taxon>
        <taxon>Viridiplantae</taxon>
        <taxon>Chlorophyta</taxon>
        <taxon>core chlorophytes</taxon>
        <taxon>Chlorophyceae</taxon>
        <taxon>CS clade</taxon>
        <taxon>Chlamydomonadales</taxon>
        <taxon>Chlamydomonadales incertae sedis</taxon>
        <taxon>Edaphochlamys</taxon>
    </lineage>
</organism>
<feature type="compositionally biased region" description="Gly residues" evidence="2">
    <location>
        <begin position="631"/>
        <end position="644"/>
    </location>
</feature>
<protein>
    <submittedName>
        <fullName evidence="5">Uncharacterized protein</fullName>
    </submittedName>
</protein>
<dbReference type="OrthoDB" id="413460at2759"/>
<dbReference type="PANTHER" id="PTHR45629:SF7">
    <property type="entry name" value="DNA EXCISION REPAIR PROTEIN ERCC-6-RELATED"/>
    <property type="match status" value="1"/>
</dbReference>
<dbReference type="InterPro" id="IPR027417">
    <property type="entry name" value="P-loop_NTPase"/>
</dbReference>
<dbReference type="InterPro" id="IPR038718">
    <property type="entry name" value="SNF2-like_sf"/>
</dbReference>
<evidence type="ECO:0000259" key="4">
    <source>
        <dbReference type="PROSITE" id="PS51194"/>
    </source>
</evidence>
<dbReference type="Gene3D" id="3.40.50.300">
    <property type="entry name" value="P-loop containing nucleotide triphosphate hydrolases"/>
    <property type="match status" value="1"/>
</dbReference>
<feature type="region of interest" description="Disordered" evidence="2">
    <location>
        <begin position="1125"/>
        <end position="1162"/>
    </location>
</feature>
<feature type="region of interest" description="Disordered" evidence="2">
    <location>
        <begin position="1"/>
        <end position="163"/>
    </location>
</feature>
<feature type="region of interest" description="Disordered" evidence="2">
    <location>
        <begin position="627"/>
        <end position="646"/>
    </location>
</feature>
<dbReference type="GO" id="GO:0045003">
    <property type="term" value="P:double-strand break repair via synthesis-dependent strand annealing"/>
    <property type="evidence" value="ECO:0007669"/>
    <property type="project" value="TreeGrafter"/>
</dbReference>
<dbReference type="InterPro" id="IPR049730">
    <property type="entry name" value="SNF2/RAD54-like_C"/>
</dbReference>
<keyword evidence="6" id="KW-1185">Reference proteome</keyword>
<dbReference type="Gene3D" id="3.40.50.10810">
    <property type="entry name" value="Tandem AAA-ATPase domain"/>
    <property type="match status" value="1"/>
</dbReference>
<evidence type="ECO:0000313" key="5">
    <source>
        <dbReference type="EMBL" id="KAG2494782.1"/>
    </source>
</evidence>
<feature type="compositionally biased region" description="Low complexity" evidence="2">
    <location>
        <begin position="106"/>
        <end position="123"/>
    </location>
</feature>
<dbReference type="SMART" id="SM00490">
    <property type="entry name" value="HELICc"/>
    <property type="match status" value="1"/>
</dbReference>
<dbReference type="GO" id="GO:0005524">
    <property type="term" value="F:ATP binding"/>
    <property type="evidence" value="ECO:0007669"/>
    <property type="project" value="InterPro"/>
</dbReference>
<dbReference type="AlphaFoldDB" id="A0A835Y409"/>
<dbReference type="Pfam" id="PF00271">
    <property type="entry name" value="Helicase_C"/>
    <property type="match status" value="1"/>
</dbReference>
<dbReference type="PANTHER" id="PTHR45629">
    <property type="entry name" value="SNF2/RAD54 FAMILY MEMBER"/>
    <property type="match status" value="1"/>
</dbReference>
<accession>A0A835Y409</accession>
<feature type="compositionally biased region" description="Basic and acidic residues" evidence="2">
    <location>
        <begin position="1147"/>
        <end position="1162"/>
    </location>
</feature>
<evidence type="ECO:0000256" key="2">
    <source>
        <dbReference type="SAM" id="MobiDB-lite"/>
    </source>
</evidence>
<sequence>MKRALPPSGLPRPGAGAAGAPLRALAAGNRPAASAAASRASGAAAAGKSGAVKGRKGKPCSDDDDEEEEDAEPSQASDPEPDGEDEDEKACNGSGGEENEPPRKVALSAAQQHASRAARAASRGRFVNGVRRPSTGTLGPRKLPPWGSTPGGGGGAAGAPAAPPKAQPYKCPVLNYTGQLGVRGTLGPARRGLGGAMVQLSRALRTMVLSKEGDGSVHTEPLCIFDPAKEPEGSPKRALSAIWVEAWLAAQLRSHQREGVAFAVACCAGLRQEGMAGCVLGDGMGLGKTFQAIATLWVLLTTGPHGKPAASKPLVLCPPSLVANWGKELEKWLQGRVAPIAVVDTKGQQVKNTLSTFGGFHAQRCGKPQVLVMGYQTFRDHRDAVTKKGIDIVICDEAHFLKNGEAVLTKAVASLPAKMRILLSGTPIQNDLTEFFSLFNVAVPGLLGEPAHFRRFYENPILRGNDAEASDAEARLGSERQAQLTDLCGRFLLRRTCALMKKYLPPKVEQVVFCRMAPLQARLYDFFLKSPAVQAAIEGRQEKREKATAIAARKAAKEAAKEAGAGGRGGGKAGGRGGGKAGRGKAGRGGGGGADSDASGDEGEGGGGGATAGAGALAATVAAAAADPPVAGGGGDAAAGGAGGQPPPRLTVLAAITAVKKMCCHPDLVYDMVAPKPAKARVAAPPPVAREAPKRAAANAAAAAFGAADSDGDDSDFEGGGGGGGGGGGKKKGGGGGGTGKGKGGKAGGGGAGGGGEGGGGEGEGKDKVPREVVTGFEGCLPLFNDPTNCPAYKPRACQSLHGGKIAVLEMILKAVRDSRSGDKVVIVSNYTEALDMLAVMCNAHSWSWMRLDGDVNNLKRQPVVDTFNDPSHPSFVLLLSSKAGGVGLNIIGANRLVLFDPDWNPANDLQAMARVWRQGQTKKVWIYRLLTTGSIEEKIFQRQIAKMGLSNAIVDESAVANRMSGAEMKALFEINRQAKCDTHNCIKCSCDGKPATAVAKMADNKLAQEAAAAAAAAAAKAAAEAAAAKEAAEAAAAAAAAADAMEEDGGGEDKDKDKDQKAAEVKKEGAGAGEEHGPPPVDDSLIRWAHLEDVGHSPDPIWKTINPWMRDRYITYLFSDHIVNDIPKDVPPGEEEEEEVEEEEDKERAEKLRKEMEDADC</sequence>
<dbReference type="InterPro" id="IPR000330">
    <property type="entry name" value="SNF2_N"/>
</dbReference>
<reference evidence="5" key="1">
    <citation type="journal article" date="2020" name="bioRxiv">
        <title>Comparative genomics of Chlamydomonas.</title>
        <authorList>
            <person name="Craig R.J."/>
            <person name="Hasan A.R."/>
            <person name="Ness R.W."/>
            <person name="Keightley P.D."/>
        </authorList>
    </citation>
    <scope>NUCLEOTIDE SEQUENCE</scope>
    <source>
        <strain evidence="5">CCAP 11/70</strain>
    </source>
</reference>
<feature type="compositionally biased region" description="Low complexity" evidence="2">
    <location>
        <begin position="1"/>
        <end position="52"/>
    </location>
</feature>
<feature type="domain" description="Helicase C-terminal" evidence="4">
    <location>
        <begin position="808"/>
        <end position="966"/>
    </location>
</feature>
<dbReference type="GO" id="GO:0015616">
    <property type="term" value="F:DNA translocase activity"/>
    <property type="evidence" value="ECO:0007669"/>
    <property type="project" value="TreeGrafter"/>
</dbReference>
<evidence type="ECO:0000313" key="6">
    <source>
        <dbReference type="Proteomes" id="UP000612055"/>
    </source>
</evidence>
<dbReference type="Gene3D" id="1.20.120.850">
    <property type="entry name" value="SWI2/SNF2 ATPases, N-terminal domain"/>
    <property type="match status" value="1"/>
</dbReference>
<feature type="region of interest" description="Disordered" evidence="2">
    <location>
        <begin position="1044"/>
        <end position="1082"/>
    </location>
</feature>
<dbReference type="InterPro" id="IPR014001">
    <property type="entry name" value="Helicase_ATP-bd"/>
</dbReference>
<dbReference type="GO" id="GO:0016787">
    <property type="term" value="F:hydrolase activity"/>
    <property type="evidence" value="ECO:0007669"/>
    <property type="project" value="UniProtKB-KW"/>
</dbReference>
<dbReference type="CDD" id="cd18793">
    <property type="entry name" value="SF2_C_SNF"/>
    <property type="match status" value="1"/>
</dbReference>
<feature type="compositionally biased region" description="Acidic residues" evidence="2">
    <location>
        <begin position="1133"/>
        <end position="1146"/>
    </location>
</feature>
<dbReference type="EMBL" id="JAEHOE010000028">
    <property type="protein sequence ID" value="KAG2494782.1"/>
    <property type="molecule type" value="Genomic_DNA"/>
</dbReference>
<dbReference type="Pfam" id="PF00176">
    <property type="entry name" value="SNF2-rel_dom"/>
    <property type="match status" value="1"/>
</dbReference>
<dbReference type="PROSITE" id="PS51194">
    <property type="entry name" value="HELICASE_CTER"/>
    <property type="match status" value="1"/>
</dbReference>
<dbReference type="GO" id="GO:0007131">
    <property type="term" value="P:reciprocal meiotic recombination"/>
    <property type="evidence" value="ECO:0007669"/>
    <property type="project" value="TreeGrafter"/>
</dbReference>
<dbReference type="InterPro" id="IPR050496">
    <property type="entry name" value="SNF2_RAD54_helicase_repair"/>
</dbReference>
<feature type="domain" description="Helicase ATP-binding" evidence="3">
    <location>
        <begin position="269"/>
        <end position="445"/>
    </location>
</feature>
<evidence type="ECO:0000259" key="3">
    <source>
        <dbReference type="PROSITE" id="PS51192"/>
    </source>
</evidence>
<gene>
    <name evidence="5" type="ORF">HYH03_007025</name>
</gene>
<feature type="compositionally biased region" description="Basic and acidic residues" evidence="2">
    <location>
        <begin position="1052"/>
        <end position="1078"/>
    </location>
</feature>
<comment type="caution">
    <text evidence="5">The sequence shown here is derived from an EMBL/GenBank/DDBJ whole genome shotgun (WGS) entry which is preliminary data.</text>
</comment>
<keyword evidence="1" id="KW-0378">Hydrolase</keyword>
<dbReference type="InterPro" id="IPR001650">
    <property type="entry name" value="Helicase_C-like"/>
</dbReference>
<dbReference type="FunFam" id="3.40.50.10810:FF:000191">
    <property type="entry name" value="Predicted protein"/>
    <property type="match status" value="1"/>
</dbReference>
<dbReference type="GO" id="GO:0005634">
    <property type="term" value="C:nucleus"/>
    <property type="evidence" value="ECO:0007669"/>
    <property type="project" value="TreeGrafter"/>
</dbReference>
<proteinExistence type="predicted"/>
<dbReference type="SMART" id="SM00487">
    <property type="entry name" value="DEXDc"/>
    <property type="match status" value="1"/>
</dbReference>
<dbReference type="PROSITE" id="PS51192">
    <property type="entry name" value="HELICASE_ATP_BIND_1"/>
    <property type="match status" value="1"/>
</dbReference>
<evidence type="ECO:0000256" key="1">
    <source>
        <dbReference type="ARBA" id="ARBA00022801"/>
    </source>
</evidence>
<feature type="region of interest" description="Disordered" evidence="2">
    <location>
        <begin position="707"/>
        <end position="768"/>
    </location>
</feature>
<name>A0A835Y409_9CHLO</name>
<feature type="region of interest" description="Disordered" evidence="2">
    <location>
        <begin position="559"/>
        <end position="612"/>
    </location>
</feature>
<feature type="compositionally biased region" description="Gly residues" evidence="2">
    <location>
        <begin position="718"/>
        <end position="762"/>
    </location>
</feature>
<dbReference type="SUPFAM" id="SSF52540">
    <property type="entry name" value="P-loop containing nucleoside triphosphate hydrolases"/>
    <property type="match status" value="2"/>
</dbReference>
<feature type="compositionally biased region" description="Gly residues" evidence="2">
    <location>
        <begin position="564"/>
        <end position="581"/>
    </location>
</feature>